<reference evidence="12 13" key="1">
    <citation type="journal article" date="2016" name="Proc. Natl. Acad. Sci. U.S.A.">
        <title>Comparative genomics of biotechnologically important yeasts.</title>
        <authorList>
            <person name="Riley R."/>
            <person name="Haridas S."/>
            <person name="Wolfe K.H."/>
            <person name="Lopes M.R."/>
            <person name="Hittinger C.T."/>
            <person name="Goeker M."/>
            <person name="Salamov A.A."/>
            <person name="Wisecaver J.H."/>
            <person name="Long T.M."/>
            <person name="Calvey C.H."/>
            <person name="Aerts A.L."/>
            <person name="Barry K.W."/>
            <person name="Choi C."/>
            <person name="Clum A."/>
            <person name="Coughlan A.Y."/>
            <person name="Deshpande S."/>
            <person name="Douglass A.P."/>
            <person name="Hanson S.J."/>
            <person name="Klenk H.-P."/>
            <person name="LaButti K.M."/>
            <person name="Lapidus A."/>
            <person name="Lindquist E.A."/>
            <person name="Lipzen A.M."/>
            <person name="Meier-Kolthoff J.P."/>
            <person name="Ohm R.A."/>
            <person name="Otillar R.P."/>
            <person name="Pangilinan J.L."/>
            <person name="Peng Y."/>
            <person name="Rokas A."/>
            <person name="Rosa C.A."/>
            <person name="Scheuner C."/>
            <person name="Sibirny A.A."/>
            <person name="Slot J.C."/>
            <person name="Stielow J.B."/>
            <person name="Sun H."/>
            <person name="Kurtzman C.P."/>
            <person name="Blackwell M."/>
            <person name="Grigoriev I.V."/>
            <person name="Jeffries T.W."/>
        </authorList>
    </citation>
    <scope>NUCLEOTIDE SEQUENCE [LARGE SCALE GENOMIC DNA]</scope>
    <source>
        <strain evidence="12 13">DSM 6958</strain>
    </source>
</reference>
<gene>
    <name evidence="12" type="ORF">NADFUDRAFT_48401</name>
</gene>
<feature type="compositionally biased region" description="Basic and acidic residues" evidence="7">
    <location>
        <begin position="278"/>
        <end position="288"/>
    </location>
</feature>
<dbReference type="CDD" id="cd00082">
    <property type="entry name" value="HisKA"/>
    <property type="match status" value="1"/>
</dbReference>
<dbReference type="Proteomes" id="UP000095009">
    <property type="component" value="Unassembled WGS sequence"/>
</dbReference>
<dbReference type="SMART" id="SM00086">
    <property type="entry name" value="PAC"/>
    <property type="match status" value="2"/>
</dbReference>
<keyword evidence="13" id="KW-1185">Reference proteome</keyword>
<feature type="region of interest" description="Disordered" evidence="7">
    <location>
        <begin position="1"/>
        <end position="29"/>
    </location>
</feature>
<dbReference type="PROSITE" id="PS50109">
    <property type="entry name" value="HIS_KIN"/>
    <property type="match status" value="1"/>
</dbReference>
<sequence>MLGGQDTSLTNHDQHSEATPDPGCDNPMSVLNLAETKKTHTKDEKSATYSYSEALNELLLKQVMTTVDEEMIRPASMSAIFERSHLLSGSYLEPVSTCNNMKAKYESQPLPGSTESLLGAPDKLKFARKSVRFRSPSNSPKGLYPSTQKNLTSVPGSFLPANCSPVKTCNTNLEPNLPNLGSNQNRLSHALMRDPSSEDSTRTLADISDLILKLNSEIGYDKLWNNLTNTLQVEFIAQGASLSLPNDATDLINTPWGLKAVWRNDDGFLTSEKPTQNVEDKDLRESLRPKKNVPLPSKSNQKKVFTEIPNSSKITSSLRFHGSNSDDDWDDTFDECISPRKKNSLNGINDKVDQKKAKIDIESKSYKKPFDSSCERPPNKSSQWYPEEKSPRAEKKTNIKARTKNIELFAKLARLDSECESLIDNDGVVTILERGRANLLQRRYYQDSTKAGAQATRRSYFDAEQVTLSPWLRSPAPSPAMTSPNERNPFFTYMEKNEFYNPEDSKMKDNSKLCRLTADLKHTFAVSDDTAATRPDLSGSNSLDSSISSISEVYDSKTVVESIEFDCNTKSVIHLPLFHPGKDSTVGDFFNQKQAPIAILSIVSTMIPYDSELLELLVKLGPHIACAISQAQAHTNLLNQIDMLSFNQSVHLLSPIGNRKFSPFPKGRNASYFHNSSSPVTTPSTRLGKQSFFHTKSKSIQWPIKHSDKPGTSFLDEKQCSHNDWPERKLYVPIGDGVDGYIQVGEIDADTSIDGRPSPIQKNPDTGELYNRASGHLKSQGESLLPESESSLHEITTKLTPKPKLGHYSKFKARYARRTRSFILSHGASFLTASEVASNPPSDEEFTSNNITRKGHRPANLKTLPSRPISPSHNTSSSIYFTNKSSFPTPSTKLLRTMIDSIPVQVFTAEPGTGRITWVSNRTLAYRGQSREDFYRNSNKSIHEDDRKVYETEWSQCIKTGESMNMILKLRRFDGRYRVFYVRSVPLKDERGVIVHWFATCTDIHDKRKAEEEASRQAHEAASDHKYKILAESSPIIVFAADPAKGISYSNAKWFEYSGRSVSDTIGLRFLEFVHPEDRHLCLLPNNPGDKKSSDVSFDPDNGIYSFELRLMNKNKDYRWHLVRVKSAGTEDLDRGLWFGTCTDINDQKLIQEKLQEAKDNAQKIIESKSRFLSNMSHEIRTPLIGISGMVSFLLDTSLTAEQLDYCHTISTSSEALLMVINDILDLSKVESGKMTLNPEWFHIRIVIEEAIELLSSMFISKNLELNYIVDNDVPVWIEGDRIRIRQVLLNIIGNAIKFTDEGEIFVSCKKADHISEPGIITESPSSIDLKFEVHDTGRGFTKKDKQYMFKPFSQVDETRNRKSTFLPNSQNQDNRGTGLGLVISQQLVQLHGGDLTCSSIKDVGSTFCFNIKVNVASEKYHPSMLDGSKVMTAFKGVGTIPQNAVLTRSQSTKAERYLPTLSNLSFANDVLTEVAPQLNRSKSECKFRPMNPAKKNSSSRESESGKSDKLRRDSDSDISKKTSSLKMNILIICPLKFSTQTIRHNIQSVIPSPFINSYSITDCSCLESAINILSTQSLESWWTHVIINLTNKNDALAAINEIIYNFSREVKYKNTQILLLTTMAQRSELSKLLSEGEKDLNRIGFIFKPLKPSKFSHIFNPHARKLDSQDLKLINSQGVISNQTNVFSSIRSLMGDRQLRILLVEDNLVNQKVLTRFFSKVGLESETATDGEDCLKKLFNTPVKFPGKPDDQISQITEKLSSNEKYFTSKSKSSELISEIEVYKQFDLILCDLDMPRKNGFQTCKEIRLWEKENMVNETPLPIIALSAYVMSDVAEKCREAGFTSYISKPVDFKVLKEKIIDVLGKKISTSTIQGK</sequence>
<feature type="domain" description="Histidine kinase" evidence="8">
    <location>
        <begin position="1175"/>
        <end position="1416"/>
    </location>
</feature>
<dbReference type="InterPro" id="IPR000014">
    <property type="entry name" value="PAS"/>
</dbReference>
<proteinExistence type="predicted"/>
<dbReference type="CDD" id="cd16922">
    <property type="entry name" value="HATPase_EvgS-ArcB-TorS-like"/>
    <property type="match status" value="1"/>
</dbReference>
<feature type="domain" description="Response regulatory" evidence="9">
    <location>
        <begin position="1701"/>
        <end position="1865"/>
    </location>
</feature>
<dbReference type="InterPro" id="IPR035965">
    <property type="entry name" value="PAS-like_dom_sf"/>
</dbReference>
<comment type="catalytic activity">
    <reaction evidence="1">
        <text>ATP + protein L-histidine = ADP + protein N-phospho-L-histidine.</text>
        <dbReference type="EC" id="2.7.13.3"/>
    </reaction>
</comment>
<dbReference type="FunFam" id="3.30.565.10:FF:000010">
    <property type="entry name" value="Sensor histidine kinase RcsC"/>
    <property type="match status" value="1"/>
</dbReference>
<dbReference type="Pfam" id="PF02518">
    <property type="entry name" value="HATPase_c"/>
    <property type="match status" value="1"/>
</dbReference>
<dbReference type="STRING" id="857566.A0A1E3PSB7"/>
<feature type="region of interest" description="Disordered" evidence="7">
    <location>
        <begin position="269"/>
        <end position="303"/>
    </location>
</feature>
<evidence type="ECO:0000259" key="10">
    <source>
        <dbReference type="PROSITE" id="PS50112"/>
    </source>
</evidence>
<dbReference type="PRINTS" id="PR00344">
    <property type="entry name" value="BCTRLSENSOR"/>
</dbReference>
<dbReference type="CDD" id="cd00130">
    <property type="entry name" value="PAS"/>
    <property type="match status" value="2"/>
</dbReference>
<evidence type="ECO:0000313" key="12">
    <source>
        <dbReference type="EMBL" id="ODQ67727.1"/>
    </source>
</evidence>
<evidence type="ECO:0000256" key="2">
    <source>
        <dbReference type="ARBA" id="ARBA00012438"/>
    </source>
</evidence>
<evidence type="ECO:0000256" key="1">
    <source>
        <dbReference type="ARBA" id="ARBA00000085"/>
    </source>
</evidence>
<feature type="compositionally biased region" description="Polar residues" evidence="7">
    <location>
        <begin position="1"/>
        <end position="11"/>
    </location>
</feature>
<feature type="region of interest" description="Disordered" evidence="7">
    <location>
        <begin position="835"/>
        <end position="876"/>
    </location>
</feature>
<organism evidence="12 13">
    <name type="scientific">Nadsonia fulvescens var. elongata DSM 6958</name>
    <dbReference type="NCBI Taxonomy" id="857566"/>
    <lineage>
        <taxon>Eukaryota</taxon>
        <taxon>Fungi</taxon>
        <taxon>Dikarya</taxon>
        <taxon>Ascomycota</taxon>
        <taxon>Saccharomycotina</taxon>
        <taxon>Dipodascomycetes</taxon>
        <taxon>Dipodascales</taxon>
        <taxon>Dipodascales incertae sedis</taxon>
        <taxon>Nadsonia</taxon>
    </lineage>
</organism>
<dbReference type="Gene3D" id="3.40.50.2300">
    <property type="match status" value="1"/>
</dbReference>
<dbReference type="InterPro" id="IPR004358">
    <property type="entry name" value="Sig_transdc_His_kin-like_C"/>
</dbReference>
<dbReference type="InterPro" id="IPR013655">
    <property type="entry name" value="PAS_fold_3"/>
</dbReference>
<feature type="compositionally biased region" description="Polar residues" evidence="7">
    <location>
        <begin position="835"/>
        <end position="852"/>
    </location>
</feature>
<dbReference type="OrthoDB" id="303614at2759"/>
<feature type="domain" description="PAC" evidence="11">
    <location>
        <begin position="964"/>
        <end position="1016"/>
    </location>
</feature>
<dbReference type="GO" id="GO:0009927">
    <property type="term" value="F:histidine phosphotransfer kinase activity"/>
    <property type="evidence" value="ECO:0007669"/>
    <property type="project" value="TreeGrafter"/>
</dbReference>
<dbReference type="SMART" id="SM00091">
    <property type="entry name" value="PAS"/>
    <property type="match status" value="2"/>
</dbReference>
<dbReference type="InterPro" id="IPR001789">
    <property type="entry name" value="Sig_transdc_resp-reg_receiver"/>
</dbReference>
<feature type="domain" description="PAS" evidence="10">
    <location>
        <begin position="891"/>
        <end position="961"/>
    </location>
</feature>
<dbReference type="PROSITE" id="PS50113">
    <property type="entry name" value="PAC"/>
    <property type="match status" value="2"/>
</dbReference>
<dbReference type="SUPFAM" id="SSF47384">
    <property type="entry name" value="Homodimeric domain of signal transducing histidine kinase"/>
    <property type="match status" value="1"/>
</dbReference>
<dbReference type="Gene3D" id="1.10.287.130">
    <property type="match status" value="1"/>
</dbReference>
<dbReference type="PROSITE" id="PS50110">
    <property type="entry name" value="RESPONSE_REGULATORY"/>
    <property type="match status" value="1"/>
</dbReference>
<dbReference type="SUPFAM" id="SSF52172">
    <property type="entry name" value="CheY-like"/>
    <property type="match status" value="1"/>
</dbReference>
<feature type="compositionally biased region" description="Basic and acidic residues" evidence="7">
    <location>
        <begin position="367"/>
        <end position="378"/>
    </location>
</feature>
<evidence type="ECO:0000256" key="4">
    <source>
        <dbReference type="ARBA" id="ARBA00022679"/>
    </source>
</evidence>
<dbReference type="Pfam" id="PF00512">
    <property type="entry name" value="HisKA"/>
    <property type="match status" value="1"/>
</dbReference>
<dbReference type="InterPro" id="IPR036097">
    <property type="entry name" value="HisK_dim/P_sf"/>
</dbReference>
<evidence type="ECO:0000259" key="8">
    <source>
        <dbReference type="PROSITE" id="PS50109"/>
    </source>
</evidence>
<feature type="compositionally biased region" description="Basic and acidic residues" evidence="7">
    <location>
        <begin position="386"/>
        <end position="395"/>
    </location>
</feature>
<feature type="region of interest" description="Disordered" evidence="7">
    <location>
        <begin position="367"/>
        <end position="395"/>
    </location>
</feature>
<dbReference type="SMART" id="SM00448">
    <property type="entry name" value="REC"/>
    <property type="match status" value="1"/>
</dbReference>
<dbReference type="InterPro" id="IPR005467">
    <property type="entry name" value="His_kinase_dom"/>
</dbReference>
<dbReference type="Gene3D" id="3.30.450.20">
    <property type="entry name" value="PAS domain"/>
    <property type="match status" value="2"/>
</dbReference>
<dbReference type="GO" id="GO:0006950">
    <property type="term" value="P:response to stress"/>
    <property type="evidence" value="ECO:0007669"/>
    <property type="project" value="UniProtKB-ARBA"/>
</dbReference>
<accession>A0A1E3PSB7</accession>
<dbReference type="InterPro" id="IPR036890">
    <property type="entry name" value="HATPase_C_sf"/>
</dbReference>
<feature type="compositionally biased region" description="Basic and acidic residues" evidence="7">
    <location>
        <begin position="1499"/>
        <end position="1520"/>
    </location>
</feature>
<dbReference type="CDD" id="cd17546">
    <property type="entry name" value="REC_hyHK_CKI1_RcsC-like"/>
    <property type="match status" value="1"/>
</dbReference>
<feature type="domain" description="PAC" evidence="11">
    <location>
        <begin position="1105"/>
        <end position="1157"/>
    </location>
</feature>
<keyword evidence="3 6" id="KW-0597">Phosphoprotein</keyword>
<dbReference type="SMART" id="SM00387">
    <property type="entry name" value="HATPase_c"/>
    <property type="match status" value="1"/>
</dbReference>
<protein>
    <recommendedName>
        <fullName evidence="2">histidine kinase</fullName>
        <ecNumber evidence="2">2.7.13.3</ecNumber>
    </recommendedName>
</protein>
<dbReference type="Pfam" id="PF00072">
    <property type="entry name" value="Response_reg"/>
    <property type="match status" value="1"/>
</dbReference>
<feature type="region of interest" description="Disordered" evidence="7">
    <location>
        <begin position="1486"/>
        <end position="1520"/>
    </location>
</feature>
<keyword evidence="4" id="KW-0808">Transferase</keyword>
<dbReference type="SUPFAM" id="SSF55874">
    <property type="entry name" value="ATPase domain of HSP90 chaperone/DNA topoisomerase II/histidine kinase"/>
    <property type="match status" value="1"/>
</dbReference>
<dbReference type="InterPro" id="IPR011006">
    <property type="entry name" value="CheY-like_superfamily"/>
</dbReference>
<evidence type="ECO:0000259" key="11">
    <source>
        <dbReference type="PROSITE" id="PS50113"/>
    </source>
</evidence>
<evidence type="ECO:0000256" key="6">
    <source>
        <dbReference type="PROSITE-ProRule" id="PRU00169"/>
    </source>
</evidence>
<dbReference type="PROSITE" id="PS50112">
    <property type="entry name" value="PAS"/>
    <property type="match status" value="2"/>
</dbReference>
<dbReference type="SMART" id="SM00388">
    <property type="entry name" value="HisKA"/>
    <property type="match status" value="1"/>
</dbReference>
<dbReference type="EMBL" id="KV454406">
    <property type="protein sequence ID" value="ODQ67727.1"/>
    <property type="molecule type" value="Genomic_DNA"/>
</dbReference>
<evidence type="ECO:0000256" key="3">
    <source>
        <dbReference type="ARBA" id="ARBA00022553"/>
    </source>
</evidence>
<dbReference type="NCBIfam" id="TIGR00229">
    <property type="entry name" value="sensory_box"/>
    <property type="match status" value="1"/>
</dbReference>
<evidence type="ECO:0000256" key="5">
    <source>
        <dbReference type="ARBA" id="ARBA00022777"/>
    </source>
</evidence>
<feature type="modified residue" description="4-aspartylphosphate" evidence="6">
    <location>
        <position position="1793"/>
    </location>
</feature>
<evidence type="ECO:0000256" key="7">
    <source>
        <dbReference type="SAM" id="MobiDB-lite"/>
    </source>
</evidence>
<evidence type="ECO:0000259" key="9">
    <source>
        <dbReference type="PROSITE" id="PS50110"/>
    </source>
</evidence>
<dbReference type="Pfam" id="PF08447">
    <property type="entry name" value="PAS_3"/>
    <property type="match status" value="1"/>
</dbReference>
<dbReference type="PANTHER" id="PTHR43047">
    <property type="entry name" value="TWO-COMPONENT HISTIDINE PROTEIN KINASE"/>
    <property type="match status" value="1"/>
</dbReference>
<dbReference type="GO" id="GO:0005886">
    <property type="term" value="C:plasma membrane"/>
    <property type="evidence" value="ECO:0007669"/>
    <property type="project" value="TreeGrafter"/>
</dbReference>
<feature type="domain" description="PAS" evidence="10">
    <location>
        <begin position="1023"/>
        <end position="1079"/>
    </location>
</feature>
<dbReference type="Gene3D" id="3.30.565.10">
    <property type="entry name" value="Histidine kinase-like ATPase, C-terminal domain"/>
    <property type="match status" value="1"/>
</dbReference>
<dbReference type="InterPro" id="IPR000700">
    <property type="entry name" value="PAS-assoc_C"/>
</dbReference>
<dbReference type="GO" id="GO:0000155">
    <property type="term" value="F:phosphorelay sensor kinase activity"/>
    <property type="evidence" value="ECO:0007669"/>
    <property type="project" value="InterPro"/>
</dbReference>
<dbReference type="EC" id="2.7.13.3" evidence="2"/>
<dbReference type="PANTHER" id="PTHR43047:SF74">
    <property type="entry name" value="HISTIDINE KINASE-RELATED"/>
    <property type="match status" value="1"/>
</dbReference>
<dbReference type="InterPro" id="IPR003594">
    <property type="entry name" value="HATPase_dom"/>
</dbReference>
<dbReference type="InterPro" id="IPR001610">
    <property type="entry name" value="PAC"/>
</dbReference>
<dbReference type="SUPFAM" id="SSF55785">
    <property type="entry name" value="PYP-like sensor domain (PAS domain)"/>
    <property type="match status" value="2"/>
</dbReference>
<evidence type="ECO:0000313" key="13">
    <source>
        <dbReference type="Proteomes" id="UP000095009"/>
    </source>
</evidence>
<keyword evidence="5" id="KW-0418">Kinase</keyword>
<name>A0A1E3PSB7_9ASCO</name>
<dbReference type="InterPro" id="IPR003661">
    <property type="entry name" value="HisK_dim/P_dom"/>
</dbReference>